<proteinExistence type="predicted"/>
<protein>
    <recommendedName>
        <fullName evidence="4">Cxxc_20_cxxc protein</fullName>
    </recommendedName>
</protein>
<dbReference type="InterPro" id="IPR026369">
    <property type="entry name" value="CxxC_20_CxxC"/>
</dbReference>
<keyword evidence="1" id="KW-0812">Transmembrane</keyword>
<keyword evidence="1" id="KW-1133">Transmembrane helix</keyword>
<evidence type="ECO:0008006" key="4">
    <source>
        <dbReference type="Google" id="ProtNLM"/>
    </source>
</evidence>
<feature type="transmembrane region" description="Helical" evidence="1">
    <location>
        <begin position="68"/>
        <end position="86"/>
    </location>
</feature>
<feature type="transmembrane region" description="Helical" evidence="1">
    <location>
        <begin position="44"/>
        <end position="62"/>
    </location>
</feature>
<dbReference type="NCBIfam" id="TIGR04104">
    <property type="entry name" value="cxxc_20_cxxc"/>
    <property type="match status" value="1"/>
</dbReference>
<reference evidence="2" key="1">
    <citation type="submission" date="2021-03" db="EMBL/GenBank/DDBJ databases">
        <title>Antimicrobial resistance genes in bacteria isolated from Japanese honey, and their potential for conferring macrolide and lincosamide resistance in the American foulbrood pathogen Paenibacillus larvae.</title>
        <authorList>
            <person name="Okamoto M."/>
            <person name="Kumagai M."/>
            <person name="Kanamori H."/>
            <person name="Takamatsu D."/>
        </authorList>
    </citation>
    <scope>NUCLEOTIDE SEQUENCE</scope>
    <source>
        <strain evidence="2">J40TS1</strain>
    </source>
</reference>
<dbReference type="EMBL" id="BOSE01000007">
    <property type="protein sequence ID" value="GIP18044.1"/>
    <property type="molecule type" value="Genomic_DNA"/>
</dbReference>
<dbReference type="Proteomes" id="UP000683139">
    <property type="component" value="Unassembled WGS sequence"/>
</dbReference>
<dbReference type="AlphaFoldDB" id="A0A919YTF5"/>
<comment type="caution">
    <text evidence="2">The sequence shown here is derived from an EMBL/GenBank/DDBJ whole genome shotgun (WGS) entry which is preliminary data.</text>
</comment>
<keyword evidence="1" id="KW-0472">Membrane</keyword>
<evidence type="ECO:0000313" key="2">
    <source>
        <dbReference type="EMBL" id="GIP18044.1"/>
    </source>
</evidence>
<evidence type="ECO:0000313" key="3">
    <source>
        <dbReference type="Proteomes" id="UP000683139"/>
    </source>
</evidence>
<gene>
    <name evidence="2" type="ORF">J40TS1_36860</name>
</gene>
<accession>A0A919YTF5</accession>
<keyword evidence="3" id="KW-1185">Reference proteome</keyword>
<evidence type="ECO:0000256" key="1">
    <source>
        <dbReference type="SAM" id="Phobius"/>
    </source>
</evidence>
<sequence length="102" mass="11651">MQACEKCGMRFSYKQVLKSISWLYKPVTCQQCGTMSHVTAGSRFITALSAVWPMVMLQFLTMATWIRLLIFTTLAVLSLLAVPYVARYRRELAQAVKELEQP</sequence>
<name>A0A919YTF5_9BACL</name>
<organism evidence="2 3">
    <name type="scientific">Paenibacillus montaniterrae</name>
    <dbReference type="NCBI Taxonomy" id="429341"/>
    <lineage>
        <taxon>Bacteria</taxon>
        <taxon>Bacillati</taxon>
        <taxon>Bacillota</taxon>
        <taxon>Bacilli</taxon>
        <taxon>Bacillales</taxon>
        <taxon>Paenibacillaceae</taxon>
        <taxon>Paenibacillus</taxon>
    </lineage>
</organism>